<keyword evidence="2" id="KW-0805">Transcription regulation</keyword>
<dbReference type="SUPFAM" id="SSF53850">
    <property type="entry name" value="Periplasmic binding protein-like II"/>
    <property type="match status" value="1"/>
</dbReference>
<dbReference type="RefSeq" id="WP_270077901.1">
    <property type="nucleotide sequence ID" value="NZ_CP115174.1"/>
</dbReference>
<evidence type="ECO:0000259" key="5">
    <source>
        <dbReference type="PROSITE" id="PS50931"/>
    </source>
</evidence>
<sequence length="291" mass="32365">MTIDIRQLRYFLAVAAERSFTQGARRLNMAQAPLSKRIQELEEELSVQLFDREKRPITLTPAGHLLREEAIRVVRGLDQLQATMRRFIAAERPRFVIGLVPSTLYARLPEIIARYRAEAGDLDIALAEMDSIEQVAALKDGRIDVGFDRIIVDDPLVVHMLLREEPLIVALPSGHALLAGGAEVALADIASLPLIVYPGAPRPSYADLTLSFFQERDLMPPNIVEVRELQTALVMVASGAGACIIPESVQRLARSDIGFAPIKEMITAPFLLRRRAGAMPENLQRLVRLYD</sequence>
<proteinExistence type="inferred from homology"/>
<keyword evidence="3" id="KW-0238">DNA-binding</keyword>
<dbReference type="Gene3D" id="1.10.10.10">
    <property type="entry name" value="Winged helix-like DNA-binding domain superfamily/Winged helix DNA-binding domain"/>
    <property type="match status" value="1"/>
</dbReference>
<name>A0ABY7NS37_9SPHN</name>
<keyword evidence="4" id="KW-0804">Transcription</keyword>
<comment type="similarity">
    <text evidence="1">Belongs to the LysR transcriptional regulatory family.</text>
</comment>
<dbReference type="PRINTS" id="PR00039">
    <property type="entry name" value="HTHLYSR"/>
</dbReference>
<dbReference type="PANTHER" id="PTHR30346:SF17">
    <property type="entry name" value="LYSR FAMILY TRANSCRIPTIONAL REGULATOR"/>
    <property type="match status" value="1"/>
</dbReference>
<dbReference type="Pfam" id="PF00126">
    <property type="entry name" value="HTH_1"/>
    <property type="match status" value="1"/>
</dbReference>
<reference evidence="6 7" key="1">
    <citation type="submission" date="2022-12" db="EMBL/GenBank/DDBJ databases">
        <title>Sphingomonas abieness sp. nov., an endophytic bacterium isolated from Abies koreana.</title>
        <authorList>
            <person name="Jiang L."/>
            <person name="Lee J."/>
        </authorList>
    </citation>
    <scope>NUCLEOTIDE SEQUENCE [LARGE SCALE GENOMIC DNA]</scope>
    <source>
        <strain evidence="7">PAMB 00755</strain>
    </source>
</reference>
<gene>
    <name evidence="6" type="ORF">PBT88_03760</name>
</gene>
<organism evidence="6 7">
    <name type="scientific">Sphingomonas abietis</name>
    <dbReference type="NCBI Taxonomy" id="3012344"/>
    <lineage>
        <taxon>Bacteria</taxon>
        <taxon>Pseudomonadati</taxon>
        <taxon>Pseudomonadota</taxon>
        <taxon>Alphaproteobacteria</taxon>
        <taxon>Sphingomonadales</taxon>
        <taxon>Sphingomonadaceae</taxon>
        <taxon>Sphingomonas</taxon>
    </lineage>
</organism>
<dbReference type="InterPro" id="IPR000847">
    <property type="entry name" value="LysR_HTH_N"/>
</dbReference>
<accession>A0ABY7NS37</accession>
<dbReference type="SUPFAM" id="SSF46785">
    <property type="entry name" value="Winged helix' DNA-binding domain"/>
    <property type="match status" value="1"/>
</dbReference>
<evidence type="ECO:0000256" key="2">
    <source>
        <dbReference type="ARBA" id="ARBA00023015"/>
    </source>
</evidence>
<keyword evidence="7" id="KW-1185">Reference proteome</keyword>
<evidence type="ECO:0000256" key="3">
    <source>
        <dbReference type="ARBA" id="ARBA00023125"/>
    </source>
</evidence>
<dbReference type="EMBL" id="CP115174">
    <property type="protein sequence ID" value="WBO23266.1"/>
    <property type="molecule type" value="Genomic_DNA"/>
</dbReference>
<dbReference type="Gene3D" id="3.40.190.10">
    <property type="entry name" value="Periplasmic binding protein-like II"/>
    <property type="match status" value="2"/>
</dbReference>
<protein>
    <submittedName>
        <fullName evidence="6">LysR family transcriptional regulator</fullName>
    </submittedName>
</protein>
<dbReference type="PROSITE" id="PS50931">
    <property type="entry name" value="HTH_LYSR"/>
    <property type="match status" value="1"/>
</dbReference>
<dbReference type="InterPro" id="IPR005119">
    <property type="entry name" value="LysR_subst-bd"/>
</dbReference>
<dbReference type="PANTHER" id="PTHR30346">
    <property type="entry name" value="TRANSCRIPTIONAL DUAL REGULATOR HCAR-RELATED"/>
    <property type="match status" value="1"/>
</dbReference>
<dbReference type="InterPro" id="IPR036388">
    <property type="entry name" value="WH-like_DNA-bd_sf"/>
</dbReference>
<dbReference type="InterPro" id="IPR036390">
    <property type="entry name" value="WH_DNA-bd_sf"/>
</dbReference>
<dbReference type="Pfam" id="PF03466">
    <property type="entry name" value="LysR_substrate"/>
    <property type="match status" value="1"/>
</dbReference>
<evidence type="ECO:0000256" key="1">
    <source>
        <dbReference type="ARBA" id="ARBA00009437"/>
    </source>
</evidence>
<evidence type="ECO:0000313" key="6">
    <source>
        <dbReference type="EMBL" id="WBO23266.1"/>
    </source>
</evidence>
<evidence type="ECO:0000313" key="7">
    <source>
        <dbReference type="Proteomes" id="UP001210865"/>
    </source>
</evidence>
<evidence type="ECO:0000256" key="4">
    <source>
        <dbReference type="ARBA" id="ARBA00023163"/>
    </source>
</evidence>
<feature type="domain" description="HTH lysR-type" evidence="5">
    <location>
        <begin position="3"/>
        <end position="60"/>
    </location>
</feature>
<dbReference type="Proteomes" id="UP001210865">
    <property type="component" value="Chromosome"/>
</dbReference>